<keyword evidence="2" id="KW-0472">Membrane</keyword>
<keyword evidence="2" id="KW-0812">Transmembrane</keyword>
<evidence type="ECO:0000313" key="4">
    <source>
        <dbReference type="Proteomes" id="UP001338125"/>
    </source>
</evidence>
<keyword evidence="2" id="KW-1133">Transmembrane helix</keyword>
<evidence type="ECO:0000256" key="2">
    <source>
        <dbReference type="SAM" id="Phobius"/>
    </source>
</evidence>
<organism evidence="3 4">
    <name type="scientific">Cladobotryum mycophilum</name>
    <dbReference type="NCBI Taxonomy" id="491253"/>
    <lineage>
        <taxon>Eukaryota</taxon>
        <taxon>Fungi</taxon>
        <taxon>Dikarya</taxon>
        <taxon>Ascomycota</taxon>
        <taxon>Pezizomycotina</taxon>
        <taxon>Sordariomycetes</taxon>
        <taxon>Hypocreomycetidae</taxon>
        <taxon>Hypocreales</taxon>
        <taxon>Hypocreaceae</taxon>
        <taxon>Cladobotryum</taxon>
    </lineage>
</organism>
<protein>
    <submittedName>
        <fullName evidence="3">Uncharacterized protein</fullName>
    </submittedName>
</protein>
<keyword evidence="4" id="KW-1185">Reference proteome</keyword>
<gene>
    <name evidence="3" type="ORF">PT974_01234</name>
</gene>
<feature type="compositionally biased region" description="Polar residues" evidence="1">
    <location>
        <begin position="231"/>
        <end position="248"/>
    </location>
</feature>
<dbReference type="Proteomes" id="UP001338125">
    <property type="component" value="Unassembled WGS sequence"/>
</dbReference>
<sequence length="370" mass="40207">MLHPKLLVDPIFSARYIVSIRAQPHSTSLLDWFPSAPISSFLTLCYTTATAYFGLLHDGISIYRGFYTFCDNLLHPARTDKAAIYSAKGSGEARLAKYHHHHHRSFDSAHGPVRVMDHYGDVHHELHPSDSIPNAAYPDAPYQPGTGGRPPPDAMMGIHNHQALYGMNYSTPSHASTIMGTSSLGASSPSLLTQPSSLGHVSSYQHSSWPDSTIPDVPPPPYEPSRAPSSNSPLNTRSVTSHQHTPSGSALALAMPMGTTERGRGSEVARTVEMIPLQDMPTRPSATHPPPVRSSASSAVETGSNKPAPLMTARERRKRGLKICLIILIAFIIFAIALSVGIAMGVFKEYHHRRPKNDDYPPPPPPPLGY</sequence>
<proteinExistence type="predicted"/>
<feature type="region of interest" description="Disordered" evidence="1">
    <location>
        <begin position="279"/>
        <end position="307"/>
    </location>
</feature>
<evidence type="ECO:0000256" key="1">
    <source>
        <dbReference type="SAM" id="MobiDB-lite"/>
    </source>
</evidence>
<evidence type="ECO:0000313" key="3">
    <source>
        <dbReference type="EMBL" id="KAK5998850.1"/>
    </source>
</evidence>
<feature type="region of interest" description="Disordered" evidence="1">
    <location>
        <begin position="196"/>
        <end position="253"/>
    </location>
</feature>
<feature type="transmembrane region" description="Helical" evidence="2">
    <location>
        <begin position="38"/>
        <end position="56"/>
    </location>
</feature>
<accession>A0ABR0T478</accession>
<name>A0ABR0T478_9HYPO</name>
<reference evidence="3 4" key="1">
    <citation type="submission" date="2024-01" db="EMBL/GenBank/DDBJ databases">
        <title>Complete genome of Cladobotryum mycophilum ATHUM6906.</title>
        <authorList>
            <person name="Christinaki A.C."/>
            <person name="Myridakis A.I."/>
            <person name="Kouvelis V.N."/>
        </authorList>
    </citation>
    <scope>NUCLEOTIDE SEQUENCE [LARGE SCALE GENOMIC DNA]</scope>
    <source>
        <strain evidence="3 4">ATHUM6906</strain>
    </source>
</reference>
<comment type="caution">
    <text evidence="3">The sequence shown here is derived from an EMBL/GenBank/DDBJ whole genome shotgun (WGS) entry which is preliminary data.</text>
</comment>
<feature type="transmembrane region" description="Helical" evidence="2">
    <location>
        <begin position="323"/>
        <end position="347"/>
    </location>
</feature>
<dbReference type="EMBL" id="JAVFKD010000001">
    <property type="protein sequence ID" value="KAK5998850.1"/>
    <property type="molecule type" value="Genomic_DNA"/>
</dbReference>
<feature type="compositionally biased region" description="Polar residues" evidence="1">
    <location>
        <begin position="199"/>
        <end position="209"/>
    </location>
</feature>